<keyword evidence="2" id="KW-0812">Transmembrane</keyword>
<name>A0A6C0FA49_9ZZZZ</name>
<feature type="compositionally biased region" description="Polar residues" evidence="1">
    <location>
        <begin position="164"/>
        <end position="175"/>
    </location>
</feature>
<evidence type="ECO:0000256" key="2">
    <source>
        <dbReference type="SAM" id="Phobius"/>
    </source>
</evidence>
<keyword evidence="2" id="KW-1133">Transmembrane helix</keyword>
<protein>
    <submittedName>
        <fullName evidence="3">Uncharacterized protein</fullName>
    </submittedName>
</protein>
<feature type="transmembrane region" description="Helical" evidence="2">
    <location>
        <begin position="54"/>
        <end position="85"/>
    </location>
</feature>
<feature type="transmembrane region" description="Helical" evidence="2">
    <location>
        <begin position="29"/>
        <end position="48"/>
    </location>
</feature>
<evidence type="ECO:0000313" key="3">
    <source>
        <dbReference type="EMBL" id="QHT37483.1"/>
    </source>
</evidence>
<dbReference type="EMBL" id="MN738797">
    <property type="protein sequence ID" value="QHT37483.1"/>
    <property type="molecule type" value="Genomic_DNA"/>
</dbReference>
<proteinExistence type="predicted"/>
<feature type="region of interest" description="Disordered" evidence="1">
    <location>
        <begin position="161"/>
        <end position="192"/>
    </location>
</feature>
<reference evidence="3" key="1">
    <citation type="journal article" date="2020" name="Nature">
        <title>Giant virus diversity and host interactions through global metagenomics.</title>
        <authorList>
            <person name="Schulz F."/>
            <person name="Roux S."/>
            <person name="Paez-Espino D."/>
            <person name="Jungbluth S."/>
            <person name="Walsh D.A."/>
            <person name="Denef V.J."/>
            <person name="McMahon K.D."/>
            <person name="Konstantinidis K.T."/>
            <person name="Eloe-Fadrosh E.A."/>
            <person name="Kyrpides N.C."/>
            <person name="Woyke T."/>
        </authorList>
    </citation>
    <scope>NUCLEOTIDE SEQUENCE</scope>
    <source>
        <strain evidence="3">GVMAG-S-ERX555997-44</strain>
    </source>
</reference>
<dbReference type="AlphaFoldDB" id="A0A6C0FA49"/>
<organism evidence="3">
    <name type="scientific">viral metagenome</name>
    <dbReference type="NCBI Taxonomy" id="1070528"/>
    <lineage>
        <taxon>unclassified sequences</taxon>
        <taxon>metagenomes</taxon>
        <taxon>organismal metagenomes</taxon>
    </lineage>
</organism>
<evidence type="ECO:0000256" key="1">
    <source>
        <dbReference type="SAM" id="MobiDB-lite"/>
    </source>
</evidence>
<accession>A0A6C0FA49</accession>
<keyword evidence="2" id="KW-0472">Membrane</keyword>
<sequence>MAKKSLKVGKTLKKTLKSLEKSSLLKNKVVSYVVLLAAITLALVYISKSNWNALAMYIAIGLLTSFFTKNMTITLGTAIIVSVFLNRRELNIEGFTEEDKDGMATKEGMEEEGMETNEKRKCWKKNSDGKYVRDGDSDVLQKDCEPKPMFCWENDSGDCPKKSGFNNKSIPSSKPSRVDGGNDDDDSEGDRIDHSKTLEQAYDNLQNMLGTDGIKGLTGETSKLIDQQKNLMDSIKGMGPMMKQAEQMMGTLKGMGNMGGMEKMLGVKKMLGKK</sequence>